<evidence type="ECO:0000313" key="3">
    <source>
        <dbReference type="EMBL" id="CCO66420.1"/>
    </source>
</evidence>
<evidence type="ECO:0000313" key="4">
    <source>
        <dbReference type="Proteomes" id="UP000198341"/>
    </source>
</evidence>
<evidence type="ECO:0000256" key="2">
    <source>
        <dbReference type="SAM" id="MobiDB-lite"/>
    </source>
</evidence>
<feature type="compositionally biased region" description="Acidic residues" evidence="2">
    <location>
        <begin position="22"/>
        <end position="31"/>
    </location>
</feature>
<dbReference type="GO" id="GO:0009263">
    <property type="term" value="P:deoxyribonucleotide biosynthetic process"/>
    <property type="evidence" value="ECO:0007669"/>
    <property type="project" value="InterPro"/>
</dbReference>
<dbReference type="RefSeq" id="XP_007512332.1">
    <property type="nucleotide sequence ID" value="XM_007512270.1"/>
</dbReference>
<sequence>MSFLARDIQRKLTFDNSKSENSCEEEETEGEFEGKKSSSATTTSTTSTTTTTTKEEKLEGSSSSPPGMLNSGKHFLSLETTLADEDDSENDRSSDDSTSTSSKGSADVLYERELKDVAASPIQELPRRREKTSEWSSEEEEEDVPSTPKGGRKSIHLDDEEQADMFCFSSPYAKRVQEGRERQRAMVNAALDAEEPLLMPNEDRFTLFPMKYPRIWEYYKKAEASFWTAEEIDLTYDYRDWITLNENEQHFITHVLAFFAASDGIVLENLCVRFMKEIQVPEARAFYAFQQSIENIHSETYALLLETYVKDPIQKRNLFRAIHTIPTVKKKADWAMKWIESSSARFAERLVGFACVEGIFFSGSFCAIFWLKKRGLMKGLTFSNELISRDEGLHCDFACELYSELKHKLSEEELHEIVSNAVAIEKEFVCDALSCALVGMNADLMSDYVEFVADRLLVQLGASKYYNAQNPFDWMETISLQGKANFFEHRVDQYQKAGVMNNNADAQHFEFRTDCDF</sequence>
<dbReference type="eggNOG" id="KOG1567">
    <property type="taxonomic scope" value="Eukaryota"/>
</dbReference>
<dbReference type="Proteomes" id="UP000198341">
    <property type="component" value="Chromosome 7"/>
</dbReference>
<dbReference type="PANTHER" id="PTHR23409">
    <property type="entry name" value="RIBONUCLEOSIDE-DIPHOSPHATE REDUCTASE SMALL CHAIN"/>
    <property type="match status" value="1"/>
</dbReference>
<dbReference type="PANTHER" id="PTHR23409:SF18">
    <property type="entry name" value="RIBONUCLEOSIDE-DIPHOSPHATE REDUCTASE SUBUNIT M2"/>
    <property type="match status" value="1"/>
</dbReference>
<dbReference type="InterPro" id="IPR009078">
    <property type="entry name" value="Ferritin-like_SF"/>
</dbReference>
<accession>K8F2Y5</accession>
<comment type="similarity">
    <text evidence="1">Belongs to the ribonucleoside diphosphate reductase small chain family.</text>
</comment>
<evidence type="ECO:0000256" key="1">
    <source>
        <dbReference type="ARBA" id="ARBA00009303"/>
    </source>
</evidence>
<feature type="region of interest" description="Disordered" evidence="2">
    <location>
        <begin position="1"/>
        <end position="154"/>
    </location>
</feature>
<dbReference type="InterPro" id="IPR000358">
    <property type="entry name" value="RNR_small_fam"/>
</dbReference>
<dbReference type="EMBL" id="FO082272">
    <property type="protein sequence ID" value="CCO66420.1"/>
    <property type="molecule type" value="Genomic_DNA"/>
</dbReference>
<dbReference type="GeneID" id="19014845"/>
<organism evidence="3 4">
    <name type="scientific">Bathycoccus prasinos</name>
    <dbReference type="NCBI Taxonomy" id="41875"/>
    <lineage>
        <taxon>Eukaryota</taxon>
        <taxon>Viridiplantae</taxon>
        <taxon>Chlorophyta</taxon>
        <taxon>Mamiellophyceae</taxon>
        <taxon>Mamiellales</taxon>
        <taxon>Bathycoccaceae</taxon>
        <taxon>Bathycoccus</taxon>
    </lineage>
</organism>
<name>K8F2Y5_9CHLO</name>
<protein>
    <submittedName>
        <fullName evidence="3">Ribonucleotide reductase subunit</fullName>
    </submittedName>
</protein>
<dbReference type="AlphaFoldDB" id="K8F2Y5"/>
<feature type="compositionally biased region" description="Low complexity" evidence="2">
    <location>
        <begin position="37"/>
        <end position="52"/>
    </location>
</feature>
<keyword evidence="4" id="KW-1185">Reference proteome</keyword>
<proteinExistence type="inferred from homology"/>
<dbReference type="KEGG" id="bpg:Bathy07g03560"/>
<dbReference type="GO" id="GO:0016491">
    <property type="term" value="F:oxidoreductase activity"/>
    <property type="evidence" value="ECO:0007669"/>
    <property type="project" value="InterPro"/>
</dbReference>
<dbReference type="SUPFAM" id="SSF47240">
    <property type="entry name" value="Ferritin-like"/>
    <property type="match status" value="1"/>
</dbReference>
<dbReference type="InterPro" id="IPR012348">
    <property type="entry name" value="RNR-like"/>
</dbReference>
<dbReference type="STRING" id="41875.K8F2Y5"/>
<dbReference type="CDD" id="cd01049">
    <property type="entry name" value="RNRR2"/>
    <property type="match status" value="1"/>
</dbReference>
<dbReference type="Gene3D" id="1.10.620.20">
    <property type="entry name" value="Ribonucleotide Reductase, subunit A"/>
    <property type="match status" value="1"/>
</dbReference>
<dbReference type="PROSITE" id="PS00368">
    <property type="entry name" value="RIBORED_SMALL"/>
    <property type="match status" value="1"/>
</dbReference>
<gene>
    <name evidence="3" type="ORF">Bathy07g03560</name>
</gene>
<reference evidence="3 4" key="1">
    <citation type="submission" date="2011-10" db="EMBL/GenBank/DDBJ databases">
        <authorList>
            <person name="Genoscope - CEA"/>
        </authorList>
    </citation>
    <scope>NUCLEOTIDE SEQUENCE [LARGE SCALE GENOMIC DNA]</scope>
    <source>
        <strain evidence="3 4">RCC 1105</strain>
    </source>
</reference>
<dbReference type="InterPro" id="IPR033909">
    <property type="entry name" value="RNR_small"/>
</dbReference>
<dbReference type="Pfam" id="PF00268">
    <property type="entry name" value="Ribonuc_red_sm"/>
    <property type="match status" value="1"/>
</dbReference>
<dbReference type="InterPro" id="IPR030475">
    <property type="entry name" value="RNR_small_AS"/>
</dbReference>
<dbReference type="OrthoDB" id="10248373at2759"/>